<dbReference type="AlphaFoldDB" id="A0AAP3E498"/>
<keyword evidence="1" id="KW-0472">Membrane</keyword>
<keyword evidence="1" id="KW-1133">Transmembrane helix</keyword>
<evidence type="ECO:0000313" key="3">
    <source>
        <dbReference type="EMBL" id="MCU4744531.1"/>
    </source>
</evidence>
<sequence>MMQPRQTLGRYCGRFAAIGAVLLVTMTGTGAAQGHGGAGGTMGNWGAFGGWMILWPVVLIGLLALLVLWTGSRPGSERPDRALEELRERYARGDLSDDEFERRRRNLRT</sequence>
<gene>
    <name evidence="3" type="ORF">OB960_24480</name>
</gene>
<proteinExistence type="predicted"/>
<evidence type="ECO:0000259" key="2">
    <source>
        <dbReference type="Pfam" id="PF09851"/>
    </source>
</evidence>
<name>A0AAP3E498_9EURY</name>
<accession>A0AAP3E498</accession>
<evidence type="ECO:0000313" key="4">
    <source>
        <dbReference type="Proteomes" id="UP001321018"/>
    </source>
</evidence>
<feature type="transmembrane region" description="Helical" evidence="1">
    <location>
        <begin position="48"/>
        <end position="69"/>
    </location>
</feature>
<dbReference type="Pfam" id="PF09851">
    <property type="entry name" value="SHOCT"/>
    <property type="match status" value="1"/>
</dbReference>
<keyword evidence="1" id="KW-0812">Transmembrane</keyword>
<protein>
    <submittedName>
        <fullName evidence="3">SHOCT domain-containing protein</fullName>
    </submittedName>
</protein>
<dbReference type="Proteomes" id="UP001321018">
    <property type="component" value="Unassembled WGS sequence"/>
</dbReference>
<dbReference type="EMBL" id="JAOPKA010000031">
    <property type="protein sequence ID" value="MCU4744531.1"/>
    <property type="molecule type" value="Genomic_DNA"/>
</dbReference>
<comment type="caution">
    <text evidence="3">The sequence shown here is derived from an EMBL/GenBank/DDBJ whole genome shotgun (WGS) entry which is preliminary data.</text>
</comment>
<dbReference type="InterPro" id="IPR018649">
    <property type="entry name" value="SHOCT"/>
</dbReference>
<organism evidence="3 4">
    <name type="scientific">Natronoglomus mannanivorans</name>
    <dbReference type="NCBI Taxonomy" id="2979990"/>
    <lineage>
        <taxon>Archaea</taxon>
        <taxon>Methanobacteriati</taxon>
        <taxon>Methanobacteriota</taxon>
        <taxon>Stenosarchaea group</taxon>
        <taxon>Halobacteria</taxon>
        <taxon>Halobacteriales</taxon>
        <taxon>Natrialbaceae</taxon>
        <taxon>Natronoglomus</taxon>
    </lineage>
</organism>
<dbReference type="RefSeq" id="WP_338006339.1">
    <property type="nucleotide sequence ID" value="NZ_JAOPKA010000031.1"/>
</dbReference>
<evidence type="ECO:0000256" key="1">
    <source>
        <dbReference type="SAM" id="Phobius"/>
    </source>
</evidence>
<reference evidence="3" key="1">
    <citation type="submission" date="2022-09" db="EMBL/GenBank/DDBJ databases">
        <title>Enrichment on poylsaccharides allowed isolation of novel metabolic and taxonomic groups of Haloarchaea.</title>
        <authorList>
            <person name="Sorokin D.Y."/>
            <person name="Elcheninov A.G."/>
            <person name="Khizhniak T.V."/>
            <person name="Kolganova T.V."/>
            <person name="Kublanov I.V."/>
        </authorList>
    </citation>
    <scope>NUCLEOTIDE SEQUENCE</scope>
    <source>
        <strain evidence="3">AArc-xg1-1</strain>
    </source>
</reference>
<feature type="domain" description="SHOCT" evidence="2">
    <location>
        <begin position="82"/>
        <end position="107"/>
    </location>
</feature>